<evidence type="ECO:0000313" key="4">
    <source>
        <dbReference type="EMBL" id="RUL88252.1"/>
    </source>
</evidence>
<dbReference type="PANTHER" id="PTHR43818:SF11">
    <property type="entry name" value="BCDNA.GH03377"/>
    <property type="match status" value="1"/>
</dbReference>
<reference evidence="4 5" key="2">
    <citation type="submission" date="2019-01" db="EMBL/GenBank/DDBJ databases">
        <title>Tautonia sociabilis, a novel thermotolerant planctomycete of Isosphaeraceae family, isolated from a 4000 m deep subterranean habitat.</title>
        <authorList>
            <person name="Kovaleva O.L."/>
            <person name="Elcheninov A.G."/>
            <person name="Van Heerden E."/>
            <person name="Toshchakov S.V."/>
            <person name="Novikov A."/>
            <person name="Bonch-Osmolovskaya E.A."/>
            <person name="Kublanov I.V."/>
        </authorList>
    </citation>
    <scope>NUCLEOTIDE SEQUENCE [LARGE SCALE GENOMIC DNA]</scope>
    <source>
        <strain evidence="4 5">GM2012</strain>
    </source>
</reference>
<name>A0A432MLG9_9BACT</name>
<dbReference type="Gene3D" id="3.30.360.10">
    <property type="entry name" value="Dihydrodipicolinate Reductase, domain 2"/>
    <property type="match status" value="1"/>
</dbReference>
<dbReference type="Pfam" id="PF22725">
    <property type="entry name" value="GFO_IDH_MocA_C3"/>
    <property type="match status" value="1"/>
</dbReference>
<comment type="caution">
    <text evidence="4">The sequence shown here is derived from an EMBL/GenBank/DDBJ whole genome shotgun (WGS) entry which is preliminary data.</text>
</comment>
<dbReference type="InterPro" id="IPR000683">
    <property type="entry name" value="Gfo/Idh/MocA-like_OxRdtase_N"/>
</dbReference>
<dbReference type="GO" id="GO:0016491">
    <property type="term" value="F:oxidoreductase activity"/>
    <property type="evidence" value="ECO:0007669"/>
    <property type="project" value="UniProtKB-KW"/>
</dbReference>
<dbReference type="InterPro" id="IPR055170">
    <property type="entry name" value="GFO_IDH_MocA-like_dom"/>
</dbReference>
<reference evidence="4 5" key="1">
    <citation type="submission" date="2018-12" db="EMBL/GenBank/DDBJ databases">
        <authorList>
            <person name="Toschakov S.V."/>
        </authorList>
    </citation>
    <scope>NUCLEOTIDE SEQUENCE [LARGE SCALE GENOMIC DNA]</scope>
    <source>
        <strain evidence="4 5">GM2012</strain>
    </source>
</reference>
<keyword evidence="5" id="KW-1185">Reference proteome</keyword>
<evidence type="ECO:0000256" key="1">
    <source>
        <dbReference type="ARBA" id="ARBA00023002"/>
    </source>
</evidence>
<organism evidence="4 5">
    <name type="scientific">Tautonia sociabilis</name>
    <dbReference type="NCBI Taxonomy" id="2080755"/>
    <lineage>
        <taxon>Bacteria</taxon>
        <taxon>Pseudomonadati</taxon>
        <taxon>Planctomycetota</taxon>
        <taxon>Planctomycetia</taxon>
        <taxon>Isosphaerales</taxon>
        <taxon>Isosphaeraceae</taxon>
        <taxon>Tautonia</taxon>
    </lineage>
</organism>
<dbReference type="InterPro" id="IPR036291">
    <property type="entry name" value="NAD(P)-bd_dom_sf"/>
</dbReference>
<dbReference type="Pfam" id="PF01408">
    <property type="entry name" value="GFO_IDH_MocA"/>
    <property type="match status" value="1"/>
</dbReference>
<dbReference type="InterPro" id="IPR050463">
    <property type="entry name" value="Gfo/Idh/MocA_oxidrdct_glycsds"/>
</dbReference>
<dbReference type="AlphaFoldDB" id="A0A432MLG9"/>
<protein>
    <submittedName>
        <fullName evidence="4">Gfo/Idh/MocA family oxidoreductase</fullName>
    </submittedName>
</protein>
<dbReference type="OrthoDB" id="9815825at2"/>
<dbReference type="GO" id="GO:0000166">
    <property type="term" value="F:nucleotide binding"/>
    <property type="evidence" value="ECO:0007669"/>
    <property type="project" value="InterPro"/>
</dbReference>
<gene>
    <name evidence="4" type="ORF">TsocGM_07905</name>
</gene>
<dbReference type="Gene3D" id="3.40.50.720">
    <property type="entry name" value="NAD(P)-binding Rossmann-like Domain"/>
    <property type="match status" value="1"/>
</dbReference>
<dbReference type="SUPFAM" id="SSF51735">
    <property type="entry name" value="NAD(P)-binding Rossmann-fold domains"/>
    <property type="match status" value="1"/>
</dbReference>
<dbReference type="PANTHER" id="PTHR43818">
    <property type="entry name" value="BCDNA.GH03377"/>
    <property type="match status" value="1"/>
</dbReference>
<dbReference type="Proteomes" id="UP000280296">
    <property type="component" value="Unassembled WGS sequence"/>
</dbReference>
<evidence type="ECO:0000259" key="3">
    <source>
        <dbReference type="Pfam" id="PF22725"/>
    </source>
</evidence>
<proteinExistence type="predicted"/>
<keyword evidence="1" id="KW-0560">Oxidoreductase</keyword>
<sequence length="383" mass="42015">MPPIRLNRRHFLGCSAAAGWAISQGRDVEGALNLPPVRVGLIGLGNRGTALLRSALDLPEAEVVALCDLEERHRRRAQGIAEKARGRRPDDYDDPAALLARDDVEAVLVAVPNCWHITYDASALLAGKHLYAEKPLGLTLRECDALIAEADRRPEQVVHVGFQRRSNPRFREGVELIRSGELGTPLEARASWTSSNGPVDGHNGWLGSREQSGDWMMEQGVHVWDWLHWIAGGPPARAFGTGRRDVFADLRPGRDVTDHYSVTLEWPDGFHASFVHSWVDPADDAFTGISQRVVGTAGGFDFGTGTATFRDRSIPRRALHPGNLPDTRFALSAFLLAIRSAEPVPPPVTLTEARNATLTALLVRKAVDERRVVTRAEIEQAEA</sequence>
<dbReference type="EMBL" id="RYZH01000012">
    <property type="protein sequence ID" value="RUL88252.1"/>
    <property type="molecule type" value="Genomic_DNA"/>
</dbReference>
<dbReference type="SUPFAM" id="SSF55347">
    <property type="entry name" value="Glyceraldehyde-3-phosphate dehydrogenase-like, C-terminal domain"/>
    <property type="match status" value="1"/>
</dbReference>
<evidence type="ECO:0000259" key="2">
    <source>
        <dbReference type="Pfam" id="PF01408"/>
    </source>
</evidence>
<accession>A0A432MLG9</accession>
<dbReference type="RefSeq" id="WP_126724767.1">
    <property type="nucleotide sequence ID" value="NZ_RYZH01000012.1"/>
</dbReference>
<feature type="domain" description="GFO/IDH/MocA-like oxidoreductase" evidence="3">
    <location>
        <begin position="174"/>
        <end position="300"/>
    </location>
</feature>
<evidence type="ECO:0000313" key="5">
    <source>
        <dbReference type="Proteomes" id="UP000280296"/>
    </source>
</evidence>
<feature type="domain" description="Gfo/Idh/MocA-like oxidoreductase N-terminal" evidence="2">
    <location>
        <begin position="37"/>
        <end position="161"/>
    </location>
</feature>